<name>A0A6I1WNN4_9PSED</name>
<protein>
    <submittedName>
        <fullName evidence="1">Uncharacterized protein</fullName>
    </submittedName>
</protein>
<reference evidence="1 2" key="1">
    <citation type="submission" date="2019-10" db="EMBL/GenBank/DDBJ databases">
        <title>Evaluation of single-gene subtyping targets for Pseudomonas.</title>
        <authorList>
            <person name="Reichler S.J."/>
            <person name="Orsi R.H."/>
            <person name="Wiedmann M."/>
            <person name="Martin N.H."/>
            <person name="Murphy S.I."/>
        </authorList>
    </citation>
    <scope>NUCLEOTIDE SEQUENCE [LARGE SCALE GENOMIC DNA]</scope>
    <source>
        <strain evidence="1 2">FSL R10-1876</strain>
    </source>
</reference>
<dbReference type="EMBL" id="WIVV01000038">
    <property type="protein sequence ID" value="MQU42947.1"/>
    <property type="molecule type" value="Genomic_DNA"/>
</dbReference>
<comment type="caution">
    <text evidence="1">The sequence shown here is derived from an EMBL/GenBank/DDBJ whole genome shotgun (WGS) entry which is preliminary data.</text>
</comment>
<accession>A0A6I1WNN4</accession>
<sequence length="64" mass="6873">MNQSLNFAAPCNTAPVTLAQLVFSSAEQFAGRTAIEENGESIDFAQLACQAVPTSAQLRIRFPE</sequence>
<dbReference type="Proteomes" id="UP000466863">
    <property type="component" value="Unassembled WGS sequence"/>
</dbReference>
<gene>
    <name evidence="1" type="ORF">GHO28_10560</name>
</gene>
<evidence type="ECO:0000313" key="2">
    <source>
        <dbReference type="Proteomes" id="UP000466863"/>
    </source>
</evidence>
<dbReference type="RefSeq" id="WP_153356035.1">
    <property type="nucleotide sequence ID" value="NZ_WIVV01000038.1"/>
</dbReference>
<proteinExistence type="predicted"/>
<evidence type="ECO:0000313" key="1">
    <source>
        <dbReference type="EMBL" id="MQU42947.1"/>
    </source>
</evidence>
<dbReference type="AlphaFoldDB" id="A0A6I1WNN4"/>
<organism evidence="1 2">
    <name type="scientific">Pseudomonas helleri</name>
    <dbReference type="NCBI Taxonomy" id="1608996"/>
    <lineage>
        <taxon>Bacteria</taxon>
        <taxon>Pseudomonadati</taxon>
        <taxon>Pseudomonadota</taxon>
        <taxon>Gammaproteobacteria</taxon>
        <taxon>Pseudomonadales</taxon>
        <taxon>Pseudomonadaceae</taxon>
        <taxon>Pseudomonas</taxon>
    </lineage>
</organism>